<dbReference type="PROSITE" id="PS00138">
    <property type="entry name" value="SUBTILASE_SER"/>
    <property type="match status" value="1"/>
</dbReference>
<comment type="caution">
    <text evidence="6">The sequence shown here is derived from an EMBL/GenBank/DDBJ whole genome shotgun (WGS) entry which is preliminary data.</text>
</comment>
<evidence type="ECO:0000259" key="5">
    <source>
        <dbReference type="PROSITE" id="PS51695"/>
    </source>
</evidence>
<dbReference type="EMBL" id="JAWSTH010000191">
    <property type="protein sequence ID" value="MDW5598830.1"/>
    <property type="molecule type" value="Genomic_DNA"/>
</dbReference>
<sequence>RALGRNVGPVAPLTRAGGSSAAAAARLAPGSAPPQPCQEIADVARRYGVYTMNEIAGAYDLAGFYAAGNGGAGATVALVEYEPYTPRDIQQFQDCYGTDTSITNIDVNGGPGSAQIGEAALDIEILTALVPEAEILVYQGPNDGSPDVYARIADDNLAQVVSTSWGSCEPFMDQNTVLAESTIFQQMAAQGQTILSAAGDDGSTDCYDPINNPTQTELAVDDPASQPTVTGVGGTSLLSAGDPPVEHVWNDGDTTRDGAGGGGQSINWPMPTYQAGPGVIGPDSDSAQACMFVQAYCRQVPDVSALADPDTGYVIIHRGDFVVDGGTSAATPLWAAVTTLITRSPGCVANGGRVGFLNPALYQFARTTLGAFNDVTIGDNDYLGVNRGLFPAAPGYDMASGLGTPVGSRLQSGLCSGVSAPAVTSGASVGFTAGQPGSFTVTTSGAPAPSLTLAGTLPAGVAFRDNGNGTATVAGTPAATANGTYAVQLAASNGLEPGGAQTLTIAVAPVAVPPTPPAPPAPPAGLPQATARTRVRVAAVTPRSFALSRAGRITIPVACPAVAGGCRVGATLSATATGRRAVARTLLARAATVTLAPGARRTLTLRLTRRGRAAVAAARAARSRRLRARLALTASFGGGQRGTTAATIVLRLPGRARG</sequence>
<dbReference type="Gene3D" id="3.40.50.200">
    <property type="entry name" value="Peptidase S8/S53 domain"/>
    <property type="match status" value="1"/>
</dbReference>
<reference evidence="7" key="1">
    <citation type="submission" date="2023-07" db="EMBL/GenBank/DDBJ databases">
        <title>Conexibacter stalactiti sp. nov., isolated from stalactites in a lava cave and emended description of the genus Conexibacter.</title>
        <authorList>
            <person name="Lee S.D."/>
        </authorList>
    </citation>
    <scope>NUCLEOTIDE SEQUENCE [LARGE SCALE GENOMIC DNA]</scope>
    <source>
        <strain evidence="7">KCTC 39840</strain>
    </source>
</reference>
<evidence type="ECO:0000256" key="4">
    <source>
        <dbReference type="SAM" id="MobiDB-lite"/>
    </source>
</evidence>
<evidence type="ECO:0000256" key="2">
    <source>
        <dbReference type="ARBA" id="ARBA00022801"/>
    </source>
</evidence>
<dbReference type="InterPro" id="IPR030400">
    <property type="entry name" value="Sedolisin_dom"/>
</dbReference>
<dbReference type="InterPro" id="IPR015919">
    <property type="entry name" value="Cadherin-like_sf"/>
</dbReference>
<feature type="region of interest" description="Disordered" evidence="4">
    <location>
        <begin position="221"/>
        <end position="267"/>
    </location>
</feature>
<keyword evidence="2" id="KW-0378">Hydrolase</keyword>
<feature type="domain" description="Peptidase S53" evidence="5">
    <location>
        <begin position="49"/>
        <end position="417"/>
    </location>
</feature>
<evidence type="ECO:0000313" key="6">
    <source>
        <dbReference type="EMBL" id="MDW5598830.1"/>
    </source>
</evidence>
<dbReference type="RefSeq" id="WP_318601419.1">
    <property type="nucleotide sequence ID" value="NZ_JAWSTH010000191.1"/>
</dbReference>
<dbReference type="InterPro" id="IPR013783">
    <property type="entry name" value="Ig-like_fold"/>
</dbReference>
<protein>
    <submittedName>
        <fullName evidence="6">S8 family serine peptidase</fullName>
    </submittedName>
</protein>
<keyword evidence="3" id="KW-0720">Serine protease</keyword>
<dbReference type="Proteomes" id="UP001284601">
    <property type="component" value="Unassembled WGS sequence"/>
</dbReference>
<dbReference type="SUPFAM" id="SSF52743">
    <property type="entry name" value="Subtilisin-like"/>
    <property type="match status" value="1"/>
</dbReference>
<dbReference type="CDD" id="cd04056">
    <property type="entry name" value="Peptidases_S53"/>
    <property type="match status" value="1"/>
</dbReference>
<accession>A0ABU4I036</accession>
<evidence type="ECO:0000313" key="7">
    <source>
        <dbReference type="Proteomes" id="UP001284601"/>
    </source>
</evidence>
<dbReference type="SUPFAM" id="SSF49313">
    <property type="entry name" value="Cadherin-like"/>
    <property type="match status" value="1"/>
</dbReference>
<keyword evidence="1" id="KW-0645">Protease</keyword>
<gene>
    <name evidence="6" type="ORF">R7226_31015</name>
</gene>
<proteinExistence type="predicted"/>
<organism evidence="6 7">
    <name type="scientific">Conexibacter stalactiti</name>
    <dbReference type="NCBI Taxonomy" id="1940611"/>
    <lineage>
        <taxon>Bacteria</taxon>
        <taxon>Bacillati</taxon>
        <taxon>Actinomycetota</taxon>
        <taxon>Thermoleophilia</taxon>
        <taxon>Solirubrobacterales</taxon>
        <taxon>Conexibacteraceae</taxon>
        <taxon>Conexibacter</taxon>
    </lineage>
</organism>
<evidence type="ECO:0000256" key="1">
    <source>
        <dbReference type="ARBA" id="ARBA00022670"/>
    </source>
</evidence>
<dbReference type="PANTHER" id="PTHR14218">
    <property type="entry name" value="PROTEASE S8 TRIPEPTIDYL PEPTIDASE I CLN2"/>
    <property type="match status" value="1"/>
</dbReference>
<dbReference type="PROSITE" id="PS51695">
    <property type="entry name" value="SEDOLISIN"/>
    <property type="match status" value="1"/>
</dbReference>
<dbReference type="InterPro" id="IPR000209">
    <property type="entry name" value="Peptidase_S8/S53_dom"/>
</dbReference>
<keyword evidence="7" id="KW-1185">Reference proteome</keyword>
<dbReference type="InterPro" id="IPR023828">
    <property type="entry name" value="Peptidase_S8_Ser-AS"/>
</dbReference>
<feature type="non-terminal residue" evidence="6">
    <location>
        <position position="1"/>
    </location>
</feature>
<feature type="compositionally biased region" description="Basic and acidic residues" evidence="4">
    <location>
        <begin position="244"/>
        <end position="256"/>
    </location>
</feature>
<reference evidence="6 7" key="2">
    <citation type="submission" date="2023-10" db="EMBL/GenBank/DDBJ databases">
        <authorList>
            <person name="Han X.F."/>
        </authorList>
    </citation>
    <scope>NUCLEOTIDE SEQUENCE [LARGE SCALE GENOMIC DNA]</scope>
    <source>
        <strain evidence="6 7">KCTC 39840</strain>
    </source>
</reference>
<dbReference type="Gene3D" id="2.60.40.10">
    <property type="entry name" value="Immunoglobulins"/>
    <property type="match status" value="1"/>
</dbReference>
<dbReference type="Pfam" id="PF00082">
    <property type="entry name" value="Peptidase_S8"/>
    <property type="match status" value="1"/>
</dbReference>
<name>A0ABU4I036_9ACTN</name>
<evidence type="ECO:0000256" key="3">
    <source>
        <dbReference type="ARBA" id="ARBA00022825"/>
    </source>
</evidence>
<dbReference type="InterPro" id="IPR050819">
    <property type="entry name" value="Tripeptidyl-peptidase_I"/>
</dbReference>
<dbReference type="PANTHER" id="PTHR14218:SF15">
    <property type="entry name" value="TRIPEPTIDYL-PEPTIDASE 1"/>
    <property type="match status" value="1"/>
</dbReference>
<dbReference type="InterPro" id="IPR036852">
    <property type="entry name" value="Peptidase_S8/S53_dom_sf"/>
</dbReference>